<accession>A0A5J4UWE1</accession>
<feature type="compositionally biased region" description="Basic and acidic residues" evidence="1">
    <location>
        <begin position="27"/>
        <end position="37"/>
    </location>
</feature>
<feature type="compositionally biased region" description="Basic and acidic residues" evidence="1">
    <location>
        <begin position="289"/>
        <end position="311"/>
    </location>
</feature>
<proteinExistence type="predicted"/>
<evidence type="ECO:0000313" key="2">
    <source>
        <dbReference type="EMBL" id="KAA6374480.1"/>
    </source>
</evidence>
<feature type="compositionally biased region" description="Polar residues" evidence="1">
    <location>
        <begin position="506"/>
        <end position="540"/>
    </location>
</feature>
<reference evidence="2 3" key="1">
    <citation type="submission" date="2019-03" db="EMBL/GenBank/DDBJ databases">
        <title>Single cell metagenomics reveals metabolic interactions within the superorganism composed of flagellate Streblomastix strix and complex community of Bacteroidetes bacteria on its surface.</title>
        <authorList>
            <person name="Treitli S.C."/>
            <person name="Kolisko M."/>
            <person name="Husnik F."/>
            <person name="Keeling P."/>
            <person name="Hampl V."/>
        </authorList>
    </citation>
    <scope>NUCLEOTIDE SEQUENCE [LARGE SCALE GENOMIC DNA]</scope>
    <source>
        <strain evidence="2">ST1C</strain>
    </source>
</reference>
<feature type="compositionally biased region" description="Polar residues" evidence="1">
    <location>
        <begin position="597"/>
        <end position="610"/>
    </location>
</feature>
<dbReference type="Gene3D" id="1.10.287.1490">
    <property type="match status" value="1"/>
</dbReference>
<name>A0A5J4UWE1_9EUKA</name>
<evidence type="ECO:0000313" key="3">
    <source>
        <dbReference type="Proteomes" id="UP000324800"/>
    </source>
</evidence>
<feature type="region of interest" description="Disordered" evidence="1">
    <location>
        <begin position="1"/>
        <end position="98"/>
    </location>
</feature>
<feature type="region of interest" description="Disordered" evidence="1">
    <location>
        <begin position="289"/>
        <end position="327"/>
    </location>
</feature>
<feature type="compositionally biased region" description="Basic and acidic residues" evidence="1">
    <location>
        <begin position="1"/>
        <end position="19"/>
    </location>
</feature>
<protein>
    <submittedName>
        <fullName evidence="2">Uncharacterized protein</fullName>
    </submittedName>
</protein>
<sequence length="610" mass="70270">GPEYKDSLRSRDRPQDGDRPGYGAGNDYKDSNRDKPQAVEGQLDEDRNQDPDQKNKKENIDDDNNNKDYEDNDPSKDNNNYQSDPQLEDLQDQKNKAEDERDRALLYLLQKELLDYADIERQNEDLKRRLNELENAKDKDKYQDLDKKDNPDIEKENKDLKRKLNDLEDALDRVKDKKDNADIEKENKDLKRKLNDLEDTLDRVKDKKDNTDIEKENKDLKRKLYDLEDALDKVKDNKDNANIEKENKDLKRKLNDLEDILDQVKDKKDNADAENKNLKRKLDELQNAVDRLKDHSPTDKNKDFDGTKDSDYYPQQYRPPADIGKDEGPEIMQITTVTTITNPSQLSQSQRLYGVGQNDEDQVDDNEELGLPDGTVIDDFIDETKYIYLVSAVMKYLDYDRDIFNKAIQLLKSRVNQLPLSVKQQIATPNVFFDLALMLGVETQNRKKRGPGYSVLGNSTRSLAQLQLQPQSQIQQQTQIQVKGKDSIIQIPTTVIQTPLNYLSPITPTRSSQRQPVIAQSQPQGLSTSFVNFFSPNKTKSQSEQDQIDDSQYKRGSQSSLQQYEPPSASSRSQRGQTPPRRLSNTVSGYDPKAAQPRSNSPYRTKQSQS</sequence>
<feature type="region of interest" description="Disordered" evidence="1">
    <location>
        <begin position="171"/>
        <end position="255"/>
    </location>
</feature>
<feature type="region of interest" description="Disordered" evidence="1">
    <location>
        <begin position="132"/>
        <end position="159"/>
    </location>
</feature>
<feature type="region of interest" description="Disordered" evidence="1">
    <location>
        <begin position="506"/>
        <end position="610"/>
    </location>
</feature>
<feature type="compositionally biased region" description="Basic and acidic residues" evidence="1">
    <location>
        <begin position="44"/>
        <end position="76"/>
    </location>
</feature>
<gene>
    <name evidence="2" type="ORF">EZS28_029993</name>
</gene>
<dbReference type="EMBL" id="SNRW01011948">
    <property type="protein sequence ID" value="KAA6374480.1"/>
    <property type="molecule type" value="Genomic_DNA"/>
</dbReference>
<organism evidence="2 3">
    <name type="scientific">Streblomastix strix</name>
    <dbReference type="NCBI Taxonomy" id="222440"/>
    <lineage>
        <taxon>Eukaryota</taxon>
        <taxon>Metamonada</taxon>
        <taxon>Preaxostyla</taxon>
        <taxon>Oxymonadida</taxon>
        <taxon>Streblomastigidae</taxon>
        <taxon>Streblomastix</taxon>
    </lineage>
</organism>
<feature type="non-terminal residue" evidence="2">
    <location>
        <position position="610"/>
    </location>
</feature>
<dbReference type="AlphaFoldDB" id="A0A5J4UWE1"/>
<feature type="compositionally biased region" description="Polar residues" evidence="1">
    <location>
        <begin position="554"/>
        <end position="588"/>
    </location>
</feature>
<feature type="non-terminal residue" evidence="2">
    <location>
        <position position="1"/>
    </location>
</feature>
<comment type="caution">
    <text evidence="2">The sequence shown here is derived from an EMBL/GenBank/DDBJ whole genome shotgun (WGS) entry which is preliminary data.</text>
</comment>
<dbReference type="Proteomes" id="UP000324800">
    <property type="component" value="Unassembled WGS sequence"/>
</dbReference>
<evidence type="ECO:0000256" key="1">
    <source>
        <dbReference type="SAM" id="MobiDB-lite"/>
    </source>
</evidence>